<dbReference type="InterPro" id="IPR002516">
    <property type="entry name" value="Glyco_trans_11"/>
</dbReference>
<evidence type="ECO:0000313" key="3">
    <source>
        <dbReference type="EMBL" id="WZN40087.1"/>
    </source>
</evidence>
<accession>A0ABZ2YLC4</accession>
<dbReference type="Gene3D" id="3.40.50.11350">
    <property type="match status" value="1"/>
</dbReference>
<evidence type="ECO:0000313" key="4">
    <source>
        <dbReference type="Proteomes" id="UP001485459"/>
    </source>
</evidence>
<evidence type="ECO:0000256" key="2">
    <source>
        <dbReference type="ARBA" id="ARBA00022679"/>
    </source>
</evidence>
<dbReference type="Pfam" id="PF01531">
    <property type="entry name" value="Glyco_transf_11"/>
    <property type="match status" value="1"/>
</dbReference>
<organism evidence="3 4">
    <name type="scientific">Chitinophaga pollutisoli</name>
    <dbReference type="NCBI Taxonomy" id="3133966"/>
    <lineage>
        <taxon>Bacteria</taxon>
        <taxon>Pseudomonadati</taxon>
        <taxon>Bacteroidota</taxon>
        <taxon>Chitinophagia</taxon>
        <taxon>Chitinophagales</taxon>
        <taxon>Chitinophagaceae</taxon>
        <taxon>Chitinophaga</taxon>
    </lineage>
</organism>
<dbReference type="EMBL" id="CP149822">
    <property type="protein sequence ID" value="WZN40087.1"/>
    <property type="molecule type" value="Genomic_DNA"/>
</dbReference>
<keyword evidence="4" id="KW-1185">Reference proteome</keyword>
<dbReference type="RefSeq" id="WP_341835021.1">
    <property type="nucleotide sequence ID" value="NZ_CP149822.1"/>
</dbReference>
<protein>
    <submittedName>
        <fullName evidence="3">Alpha-1,2-fucosyltransferase</fullName>
    </submittedName>
</protein>
<dbReference type="Proteomes" id="UP001485459">
    <property type="component" value="Chromosome"/>
</dbReference>
<name>A0ABZ2YLC4_9BACT</name>
<keyword evidence="1" id="KW-0328">Glycosyltransferase</keyword>
<reference evidence="4" key="1">
    <citation type="submission" date="2024-03" db="EMBL/GenBank/DDBJ databases">
        <title>Chitinophaga horti sp. nov., isolated from garden soil.</title>
        <authorList>
            <person name="Lee D.S."/>
            <person name="Han D.M."/>
            <person name="Baek J.H."/>
            <person name="Choi D.G."/>
            <person name="Jeon J.H."/>
            <person name="Jeon C.O."/>
        </authorList>
    </citation>
    <scope>NUCLEOTIDE SEQUENCE [LARGE SCALE GENOMIC DNA]</scope>
    <source>
        <strain evidence="4">GPA1</strain>
    </source>
</reference>
<keyword evidence="2" id="KW-0808">Transferase</keyword>
<gene>
    <name evidence="3" type="ORF">WJU16_19135</name>
</gene>
<evidence type="ECO:0000256" key="1">
    <source>
        <dbReference type="ARBA" id="ARBA00022676"/>
    </source>
</evidence>
<sequence length="263" mass="30902">MITLLSLYGQTSNNFVQHIHLDAFCRANGKRFFTPRMRRYYGTYPNLAKAGYGTGKLYMKMLHKLSFKPVIRFDDEAQQASYKRRLLESGNHFVEGWWFRMPDEVIARYAPLYREHFRPGFNTHWLDKDFLQRPNGEALIAVHVRRGDFKTWAGGIYYYSDEVYIDKIHQLTRQLDRPAKIILFTNDPDIDLPLYRKACKNVLLSGNGVAEDHYLMSQCDYIIGPFSTFSLWASFIGDTKFQHIHSEEETIALEKFRVFGGNW</sequence>
<proteinExistence type="predicted"/>